<evidence type="ECO:0000313" key="2">
    <source>
        <dbReference type="EMBL" id="MQW40692.1"/>
    </source>
</evidence>
<keyword evidence="3" id="KW-1185">Reference proteome</keyword>
<dbReference type="PANTHER" id="PTHR46889">
    <property type="entry name" value="TRANSPOSASE INSF FOR INSERTION SEQUENCE IS3B-RELATED"/>
    <property type="match status" value="1"/>
</dbReference>
<name>A0A7X1ZAH2_9LACT</name>
<protein>
    <submittedName>
        <fullName evidence="2">IS3 family transposase</fullName>
    </submittedName>
</protein>
<organism evidence="2 3">
    <name type="scientific">Lactococcus hircilactis</name>
    <dbReference type="NCBI Taxonomy" id="1494462"/>
    <lineage>
        <taxon>Bacteria</taxon>
        <taxon>Bacillati</taxon>
        <taxon>Bacillota</taxon>
        <taxon>Bacilli</taxon>
        <taxon>Lactobacillales</taxon>
        <taxon>Streptococcaceae</taxon>
        <taxon>Lactococcus</taxon>
    </lineage>
</organism>
<proteinExistence type="predicted"/>
<dbReference type="Pfam" id="PF13276">
    <property type="entry name" value="HTH_21"/>
    <property type="match status" value="1"/>
</dbReference>
<feature type="domain" description="HTH-like" evidence="1">
    <location>
        <begin position="46"/>
        <end position="93"/>
    </location>
</feature>
<dbReference type="InterPro" id="IPR050900">
    <property type="entry name" value="Transposase_IS3/IS150/IS904"/>
</dbReference>
<dbReference type="InterPro" id="IPR025948">
    <property type="entry name" value="HTH-like_dom"/>
</dbReference>
<evidence type="ECO:0000259" key="1">
    <source>
        <dbReference type="Pfam" id="PF13276"/>
    </source>
</evidence>
<reference evidence="2 3" key="1">
    <citation type="submission" date="2019-10" db="EMBL/GenBank/DDBJ databases">
        <authorList>
            <person name="Dong K."/>
        </authorList>
    </citation>
    <scope>NUCLEOTIDE SEQUENCE [LARGE SCALE GENOMIC DNA]</scope>
    <source>
        <strain evidence="2 3">DSM 28960</strain>
    </source>
</reference>
<dbReference type="EMBL" id="WITJ01000029">
    <property type="protein sequence ID" value="MQW40692.1"/>
    <property type="molecule type" value="Genomic_DNA"/>
</dbReference>
<sequence length="162" mass="18835">MPETFVTLITEMKQEVSIKQLCRVAGVPLSTYYRWAKKDFALTVDEQKIEACCKENKFTYGILKIANQVGMNHKKVARIMQKYGWNCRVRPKKAKRPGEKHTQVVNLLNRDFSATRPLEKLTTDITYLPCVLFLSSIMDLYNIQCIQNKKVVLLEWNEKSSD</sequence>
<gene>
    <name evidence="2" type="ORF">GHI93_12290</name>
</gene>
<dbReference type="Proteomes" id="UP000439550">
    <property type="component" value="Unassembled WGS sequence"/>
</dbReference>
<comment type="caution">
    <text evidence="2">The sequence shown here is derived from an EMBL/GenBank/DDBJ whole genome shotgun (WGS) entry which is preliminary data.</text>
</comment>
<dbReference type="AlphaFoldDB" id="A0A7X1ZAH2"/>
<evidence type="ECO:0000313" key="3">
    <source>
        <dbReference type="Proteomes" id="UP000439550"/>
    </source>
</evidence>
<accession>A0A7X1ZAH2</accession>
<dbReference type="OrthoDB" id="342869at2"/>